<dbReference type="InterPro" id="IPR009800">
    <property type="entry name" value="HCR"/>
</dbReference>
<comment type="subcellular location">
    <subcellularLocation>
        <location evidence="3">Cytoplasm</location>
    </subcellularLocation>
    <subcellularLocation>
        <location evidence="2">Nucleus</location>
    </subcellularLocation>
</comment>
<dbReference type="Pfam" id="PF07111">
    <property type="entry name" value="HCR"/>
    <property type="match status" value="1"/>
</dbReference>
<dbReference type="GO" id="GO:0005737">
    <property type="term" value="C:cytoplasm"/>
    <property type="evidence" value="ECO:0007669"/>
    <property type="project" value="UniProtKB-SubCell"/>
</dbReference>
<evidence type="ECO:0000313" key="14">
    <source>
        <dbReference type="Proteomes" id="UP001148018"/>
    </source>
</evidence>
<dbReference type="AlphaFoldDB" id="A0A9Q0DIC2"/>
<evidence type="ECO:0000256" key="8">
    <source>
        <dbReference type="ARBA" id="ARBA00023054"/>
    </source>
</evidence>
<keyword evidence="8 11" id="KW-0175">Coiled coil</keyword>
<keyword evidence="6" id="KW-0963">Cytoplasm</keyword>
<evidence type="ECO:0000256" key="5">
    <source>
        <dbReference type="ARBA" id="ARBA00022473"/>
    </source>
</evidence>
<dbReference type="GO" id="GO:0006611">
    <property type="term" value="P:protein export from nucleus"/>
    <property type="evidence" value="ECO:0007669"/>
    <property type="project" value="TreeGrafter"/>
</dbReference>
<name>A0A9Q0DIC2_9TELE</name>
<feature type="coiled-coil region" evidence="11">
    <location>
        <begin position="103"/>
        <end position="178"/>
    </location>
</feature>
<protein>
    <recommendedName>
        <fullName evidence="4">Coiled-coil alpha-helical rod protein 1</fullName>
    </recommendedName>
    <alternativeName>
        <fullName evidence="10">Alpha-helical coiled-coil rod protein</fullName>
    </alternativeName>
</protein>
<evidence type="ECO:0000256" key="11">
    <source>
        <dbReference type="SAM" id="Coils"/>
    </source>
</evidence>
<evidence type="ECO:0000256" key="2">
    <source>
        <dbReference type="ARBA" id="ARBA00004123"/>
    </source>
</evidence>
<feature type="region of interest" description="Disordered" evidence="12">
    <location>
        <begin position="583"/>
        <end position="608"/>
    </location>
</feature>
<keyword evidence="9" id="KW-0539">Nucleus</keyword>
<feature type="coiled-coil region" evidence="11">
    <location>
        <begin position="208"/>
        <end position="280"/>
    </location>
</feature>
<gene>
    <name evidence="13" type="ORF">NHX12_009820</name>
</gene>
<evidence type="ECO:0000256" key="12">
    <source>
        <dbReference type="SAM" id="MobiDB-lite"/>
    </source>
</evidence>
<keyword evidence="14" id="KW-1185">Reference proteome</keyword>
<sequence>MAKQEPLRVPTDFTTPRDTQRDLMPPSHFQSAAPLRGVLDRAAAGSWSSGPRVSGAEISVFRAQEEVLQLRKENQRLMMLLQGDTSGGRSRCTDSTGRQGAELETLRCDLGQTRARLDQVRLELQQNLQENQKISSQKEFEEEIGRLRKEAAQSREEIENLQNRHQTELQQLNSSRASDQEAVLLACDRRQRSLDATATEMLQLRSGLEAVTEERDILREQLGQARQAFEGQSTTLQTLRTYIGQLSPKRAEEEKMAEALQKLSREKEAQEKTADLLSVRLKCVNEILALQEHKLLNKTSSDPLLSSRGGCESLGVLRLWRDRVYSLCVQLRTQELELKTEREKNTSGHHLDDKLAQLHLKEVATQSVKEDLAAAVRDNTELRSWKHHATVELGAMKEGLQRFGAAFEVKLAGVDKSREQLDVLSQRLAIAKRRIHTIQGLLVRRQCLQKVHQDSRQTAQEDQRVKRLQEELHLLTEEREELSQELRRTPELIDQALLKEQQAVLDKSRAALTEALSSQEEAQRSERETRARLEEVRSQLLQQQEESQQAEVQVSERLREADVQVNTARREHTKAVTSLRQFDRQVTREREQGRRDQQVKIDQSQKEVGRHRVLTATDLETNTMRTVVEEVMEEVQDTTTGSPLGI</sequence>
<proteinExistence type="predicted"/>
<dbReference type="PANTHER" id="PTHR46822">
    <property type="entry name" value="COILED-COIL ALPHA-HELICAL ROD PROTEIN 1"/>
    <property type="match status" value="1"/>
</dbReference>
<evidence type="ECO:0000256" key="6">
    <source>
        <dbReference type="ARBA" id="ARBA00022490"/>
    </source>
</evidence>
<feature type="coiled-coil region" evidence="11">
    <location>
        <begin position="519"/>
        <end position="553"/>
    </location>
</feature>
<dbReference type="GO" id="GO:0005814">
    <property type="term" value="C:centriole"/>
    <property type="evidence" value="ECO:0007669"/>
    <property type="project" value="TreeGrafter"/>
</dbReference>
<evidence type="ECO:0000256" key="10">
    <source>
        <dbReference type="ARBA" id="ARBA00031932"/>
    </source>
</evidence>
<keyword evidence="5" id="KW-0217">Developmental protein</keyword>
<organism evidence="13 14">
    <name type="scientific">Muraenolepis orangiensis</name>
    <name type="common">Patagonian moray cod</name>
    <dbReference type="NCBI Taxonomy" id="630683"/>
    <lineage>
        <taxon>Eukaryota</taxon>
        <taxon>Metazoa</taxon>
        <taxon>Chordata</taxon>
        <taxon>Craniata</taxon>
        <taxon>Vertebrata</taxon>
        <taxon>Euteleostomi</taxon>
        <taxon>Actinopterygii</taxon>
        <taxon>Neopterygii</taxon>
        <taxon>Teleostei</taxon>
        <taxon>Neoteleostei</taxon>
        <taxon>Acanthomorphata</taxon>
        <taxon>Zeiogadaria</taxon>
        <taxon>Gadariae</taxon>
        <taxon>Gadiformes</taxon>
        <taxon>Muraenolepidoidei</taxon>
        <taxon>Muraenolepididae</taxon>
        <taxon>Muraenolepis</taxon>
    </lineage>
</organism>
<dbReference type="EMBL" id="JANIIK010000115">
    <property type="protein sequence ID" value="KAJ3588968.1"/>
    <property type="molecule type" value="Genomic_DNA"/>
</dbReference>
<keyword evidence="7" id="KW-0221">Differentiation</keyword>
<dbReference type="GO" id="GO:0030154">
    <property type="term" value="P:cell differentiation"/>
    <property type="evidence" value="ECO:0007669"/>
    <property type="project" value="UniProtKB-KW"/>
</dbReference>
<comment type="caution">
    <text evidence="13">The sequence shown here is derived from an EMBL/GenBank/DDBJ whole genome shotgun (WGS) entry which is preliminary data.</text>
</comment>
<evidence type="ECO:0000256" key="1">
    <source>
        <dbReference type="ARBA" id="ARBA00003936"/>
    </source>
</evidence>
<evidence type="ECO:0000256" key="9">
    <source>
        <dbReference type="ARBA" id="ARBA00023242"/>
    </source>
</evidence>
<accession>A0A9Q0DIC2</accession>
<reference evidence="13" key="1">
    <citation type="submission" date="2022-07" db="EMBL/GenBank/DDBJ databases">
        <title>Chromosome-level genome of Muraenolepis orangiensis.</title>
        <authorList>
            <person name="Kim J."/>
        </authorList>
    </citation>
    <scope>NUCLEOTIDE SEQUENCE</scope>
    <source>
        <strain evidence="13">KU_S4_2022</strain>
        <tissue evidence="13">Muscle</tissue>
    </source>
</reference>
<dbReference type="OrthoDB" id="193258at2759"/>
<feature type="coiled-coil region" evidence="11">
    <location>
        <begin position="458"/>
        <end position="485"/>
    </location>
</feature>
<evidence type="ECO:0000256" key="7">
    <source>
        <dbReference type="ARBA" id="ARBA00022782"/>
    </source>
</evidence>
<evidence type="ECO:0000313" key="13">
    <source>
        <dbReference type="EMBL" id="KAJ3588968.1"/>
    </source>
</evidence>
<dbReference type="Proteomes" id="UP001148018">
    <property type="component" value="Unassembled WGS sequence"/>
</dbReference>
<comment type="function">
    <text evidence="1">May be a regulator of keratinocyte proliferation or differentiation.</text>
</comment>
<evidence type="ECO:0000256" key="3">
    <source>
        <dbReference type="ARBA" id="ARBA00004496"/>
    </source>
</evidence>
<dbReference type="GO" id="GO:0005634">
    <property type="term" value="C:nucleus"/>
    <property type="evidence" value="ECO:0007669"/>
    <property type="project" value="UniProtKB-SubCell"/>
</dbReference>
<feature type="region of interest" description="Disordered" evidence="12">
    <location>
        <begin position="1"/>
        <end position="25"/>
    </location>
</feature>
<evidence type="ECO:0000256" key="4">
    <source>
        <dbReference type="ARBA" id="ARBA00016468"/>
    </source>
</evidence>
<dbReference type="PANTHER" id="PTHR46822:SF1">
    <property type="entry name" value="COILED-COIL ALPHA-HELICAL ROD PROTEIN 1"/>
    <property type="match status" value="1"/>
</dbReference>